<protein>
    <submittedName>
        <fullName evidence="3">Addiction module antitoxin, RelB/DinJ family</fullName>
    </submittedName>
</protein>
<dbReference type="Gene3D" id="1.10.1220.10">
    <property type="entry name" value="Met repressor-like"/>
    <property type="match status" value="1"/>
</dbReference>
<evidence type="ECO:0000313" key="4">
    <source>
        <dbReference type="Proteomes" id="UP000254572"/>
    </source>
</evidence>
<dbReference type="AlphaFoldDB" id="A0A381EEP4"/>
<dbReference type="OrthoDB" id="8613542at2"/>
<dbReference type="GO" id="GO:0015643">
    <property type="term" value="F:toxic substance binding"/>
    <property type="evidence" value="ECO:0007669"/>
    <property type="project" value="InterPro"/>
</dbReference>
<dbReference type="InterPro" id="IPR013321">
    <property type="entry name" value="Arc_rbn_hlx_hlx"/>
</dbReference>
<dbReference type="PIRSF" id="PIRSF003108">
    <property type="entry name" value="DinJ"/>
    <property type="match status" value="1"/>
</dbReference>
<evidence type="ECO:0000256" key="1">
    <source>
        <dbReference type="ARBA" id="ARBA00010562"/>
    </source>
</evidence>
<dbReference type="GO" id="GO:0000987">
    <property type="term" value="F:cis-regulatory region sequence-specific DNA binding"/>
    <property type="evidence" value="ECO:0007669"/>
    <property type="project" value="InterPro"/>
</dbReference>
<comment type="similarity">
    <text evidence="1">Belongs to the RelB/DinJ antitoxin family.</text>
</comment>
<proteinExistence type="inferred from homology"/>
<sequence length="96" mass="10616">MSTAHISIQIDDNIHHQAAQVFAGYGLTSAEAIGLFLRQVAATRKVPLGADFMPEAIAYEQNPVTMQAVADVRAGRVTTYENFAEMMRDLHEDRHS</sequence>
<dbReference type="PANTHER" id="PTHR38781:SF1">
    <property type="entry name" value="ANTITOXIN DINJ-RELATED"/>
    <property type="match status" value="1"/>
</dbReference>
<dbReference type="GO" id="GO:0044010">
    <property type="term" value="P:single-species biofilm formation"/>
    <property type="evidence" value="ECO:0007669"/>
    <property type="project" value="InterPro"/>
</dbReference>
<gene>
    <name evidence="3" type="ORF">NCTC13294_02424</name>
</gene>
<organism evidence="3 4">
    <name type="scientific">Cardiobacterium valvarum</name>
    <dbReference type="NCBI Taxonomy" id="194702"/>
    <lineage>
        <taxon>Bacteria</taxon>
        <taxon>Pseudomonadati</taxon>
        <taxon>Pseudomonadota</taxon>
        <taxon>Gammaproteobacteria</taxon>
        <taxon>Cardiobacteriales</taxon>
        <taxon>Cardiobacteriaceae</taxon>
        <taxon>Cardiobacterium</taxon>
    </lineage>
</organism>
<dbReference type="GO" id="GO:0006355">
    <property type="term" value="P:regulation of DNA-templated transcription"/>
    <property type="evidence" value="ECO:0007669"/>
    <property type="project" value="InterPro"/>
</dbReference>
<dbReference type="PANTHER" id="PTHR38781">
    <property type="entry name" value="ANTITOXIN DINJ-RELATED"/>
    <property type="match status" value="1"/>
</dbReference>
<dbReference type="NCBIfam" id="TIGR02384">
    <property type="entry name" value="RelB_DinJ"/>
    <property type="match status" value="1"/>
</dbReference>
<evidence type="ECO:0000313" key="3">
    <source>
        <dbReference type="EMBL" id="SUX25430.1"/>
    </source>
</evidence>
<dbReference type="InterPro" id="IPR026262">
    <property type="entry name" value="DinJ"/>
</dbReference>
<dbReference type="EMBL" id="UFUW01000001">
    <property type="protein sequence ID" value="SUX25430.1"/>
    <property type="molecule type" value="Genomic_DNA"/>
</dbReference>
<accession>A0A381EEP4</accession>
<dbReference type="Proteomes" id="UP000254572">
    <property type="component" value="Unassembled WGS sequence"/>
</dbReference>
<keyword evidence="4" id="KW-1185">Reference proteome</keyword>
<dbReference type="InterPro" id="IPR007337">
    <property type="entry name" value="RelB/DinJ"/>
</dbReference>
<dbReference type="Pfam" id="PF04221">
    <property type="entry name" value="RelB"/>
    <property type="match status" value="1"/>
</dbReference>
<reference evidence="3 4" key="1">
    <citation type="submission" date="2018-06" db="EMBL/GenBank/DDBJ databases">
        <authorList>
            <consortium name="Pathogen Informatics"/>
            <person name="Doyle S."/>
        </authorList>
    </citation>
    <scope>NUCLEOTIDE SEQUENCE [LARGE SCALE GENOMIC DNA]</scope>
    <source>
        <strain evidence="3 4">NCTC13294</strain>
    </source>
</reference>
<name>A0A381EEP4_9GAMM</name>
<evidence type="ECO:0000256" key="2">
    <source>
        <dbReference type="ARBA" id="ARBA00022649"/>
    </source>
</evidence>
<dbReference type="RefSeq" id="WP_115612512.1">
    <property type="nucleotide sequence ID" value="NZ_JBHLZC010000001.1"/>
</dbReference>
<dbReference type="GO" id="GO:0006351">
    <property type="term" value="P:DNA-templated transcription"/>
    <property type="evidence" value="ECO:0007669"/>
    <property type="project" value="TreeGrafter"/>
</dbReference>
<keyword evidence="2" id="KW-1277">Toxin-antitoxin system</keyword>